<sequence>MKKGQKSCWVVILVGLLFLNATISAAAVSFPDINASHWAWTHVSRMVEKNVISGTTRANSDVRIYAPDDPVTKVQTLTLVYKLLQETGQMQSNADFSTKYQQSLNAASIPQWAHRFVSYALEKNIITMADLVTFMEGSGTTAKENPASREEVALYFGRALDTQGKAGTGSSNLSFVDAEQISSSAMPYVAFLVNEKILSGYEDNRFRPRNTITRAEMAAVSNKSYDVLSNKSAIIIDLKPVEPEKEEEKEEDKTDVSVDRRITRTIEEVNQDTRRLFVLDDNDRLEMYDILRDAEILIKSKSSRLADLRKSQTAVLHLNKDNEIIKLIVDPEQTRFDGELISKTELDDYIVYRMENLRNLTERVNFRVNKDTEIISGSSTLRERDIKVGDRMTLFHDGLYVLKLQPYQQYDEIEGILDSVQFARYQITVRGSGNQTDTYSLADDVSIFLNDRRSDLDQLRSGDIVKLKLEKDEVVRIDATQSRASRNQVEKGFFKELRIATRPNRIFIIDKDDKEVSFDLSDRVAVYIRDEKASLLDIPMNAEVELFIEGGLVTEIDVVRNIGREVIQGEIQRIYDNSNRFTLSVSGRSETVMVYVTNSTDIYDRNYRKIDIDGLRRNDYVLVTGTYEDNDFVASRILVED</sequence>
<name>A0ABU9VYT2_9CLOT</name>
<gene>
    <name evidence="4" type="ORF">AAIG11_16090</name>
</gene>
<evidence type="ECO:0000256" key="2">
    <source>
        <dbReference type="SAM" id="SignalP"/>
    </source>
</evidence>
<dbReference type="Pfam" id="PF00395">
    <property type="entry name" value="SLH"/>
    <property type="match status" value="2"/>
</dbReference>
<keyword evidence="5" id="KW-1185">Reference proteome</keyword>
<reference evidence="4 5" key="1">
    <citation type="submission" date="2024-04" db="EMBL/GenBank/DDBJ databases">
        <title>Genome sequencing and metabolic network reconstruction of aminoacids and betaine degradation by Anoxynatronum sibiricum.</title>
        <authorList>
            <person name="Detkova E.N."/>
            <person name="Boltjanskaja Y.V."/>
            <person name="Mardanov A.V."/>
            <person name="Kevbrin V."/>
        </authorList>
    </citation>
    <scope>NUCLEOTIDE SEQUENCE [LARGE SCALE GENOMIC DNA]</scope>
    <source>
        <strain evidence="4 5">Z-7981</strain>
    </source>
</reference>
<dbReference type="EMBL" id="JBCITM010000026">
    <property type="protein sequence ID" value="MEN1762010.1"/>
    <property type="molecule type" value="Genomic_DNA"/>
</dbReference>
<comment type="caution">
    <text evidence="4">The sequence shown here is derived from an EMBL/GenBank/DDBJ whole genome shotgun (WGS) entry which is preliminary data.</text>
</comment>
<feature type="signal peptide" evidence="2">
    <location>
        <begin position="1"/>
        <end position="26"/>
    </location>
</feature>
<evidence type="ECO:0000313" key="5">
    <source>
        <dbReference type="Proteomes" id="UP001407405"/>
    </source>
</evidence>
<dbReference type="InterPro" id="IPR043724">
    <property type="entry name" value="DUF5666"/>
</dbReference>
<feature type="domain" description="SLH" evidence="3">
    <location>
        <begin position="26"/>
        <end position="94"/>
    </location>
</feature>
<protein>
    <submittedName>
        <fullName evidence="4">S-layer homology domain-containing protein</fullName>
    </submittedName>
</protein>
<keyword evidence="1" id="KW-0677">Repeat</keyword>
<keyword evidence="2" id="KW-0732">Signal</keyword>
<dbReference type="RefSeq" id="WP_343187293.1">
    <property type="nucleotide sequence ID" value="NZ_JBCITM010000026.1"/>
</dbReference>
<proteinExistence type="predicted"/>
<dbReference type="Proteomes" id="UP001407405">
    <property type="component" value="Unassembled WGS sequence"/>
</dbReference>
<evidence type="ECO:0000256" key="1">
    <source>
        <dbReference type="ARBA" id="ARBA00022737"/>
    </source>
</evidence>
<organism evidence="4 5">
    <name type="scientific">Anoxynatronum sibiricum</name>
    <dbReference type="NCBI Taxonomy" id="210623"/>
    <lineage>
        <taxon>Bacteria</taxon>
        <taxon>Bacillati</taxon>
        <taxon>Bacillota</taxon>
        <taxon>Clostridia</taxon>
        <taxon>Eubacteriales</taxon>
        <taxon>Clostridiaceae</taxon>
        <taxon>Anoxynatronum</taxon>
    </lineage>
</organism>
<feature type="chain" id="PRO_5045806505" evidence="2">
    <location>
        <begin position="27"/>
        <end position="641"/>
    </location>
</feature>
<accession>A0ABU9VYT2</accession>
<dbReference type="Pfam" id="PF18914">
    <property type="entry name" value="DUF5666"/>
    <property type="match status" value="1"/>
</dbReference>
<evidence type="ECO:0000313" key="4">
    <source>
        <dbReference type="EMBL" id="MEN1762010.1"/>
    </source>
</evidence>
<feature type="domain" description="SLH" evidence="3">
    <location>
        <begin position="172"/>
        <end position="235"/>
    </location>
</feature>
<dbReference type="InterPro" id="IPR001119">
    <property type="entry name" value="SLH_dom"/>
</dbReference>
<dbReference type="PROSITE" id="PS51272">
    <property type="entry name" value="SLH"/>
    <property type="match status" value="2"/>
</dbReference>
<evidence type="ECO:0000259" key="3">
    <source>
        <dbReference type="PROSITE" id="PS51272"/>
    </source>
</evidence>